<dbReference type="PANTHER" id="PTHR43213">
    <property type="entry name" value="BIFUNCTIONAL DTTP/UTP PYROPHOSPHATASE/METHYLTRANSFERASE PROTEIN-RELATED"/>
    <property type="match status" value="1"/>
</dbReference>
<dbReference type="EC" id="3.6.1.9" evidence="4"/>
<dbReference type="Gene3D" id="3.90.950.10">
    <property type="match status" value="1"/>
</dbReference>
<sequence>MRLILASASARRHQILESAGVSFETMAADLDEEGMLLGIPGSTRTKTAILLPASHQTDAALLLAREKASAVLNTLAGDVRVLAADTIVVQNNALYGKPENSEMAHAMLRELSGKAHTVITAHAMLRREGDRLITLEKAVSTVVRFRDLSDDEIRRYVATGEPLDKAGAYAIQGIGASLISSIQGDYLNVIGLSLNAVLDWIRPTRLFAYGTLMRKMSAHSLIAGRVRFIDTGTITGLLYDLGEYPAAVEGQGIIHGELYEMIDPRLWDELDRYEDCNSDEPEKTLYRRKTVSVKTAAYESVEAMTYMMDAIPETDALNQSGYYQEEGEE</sequence>
<comment type="similarity">
    <text evidence="4">Belongs to the Maf family. YhdE subfamily.</text>
</comment>
<dbReference type="InterPro" id="IPR036568">
    <property type="entry name" value="GGCT-like_sf"/>
</dbReference>
<name>A0A833LWH7_9LEPT</name>
<gene>
    <name evidence="6" type="primary">maf</name>
    <name evidence="6" type="ORF">F9K24_20175</name>
</gene>
<dbReference type="GO" id="GO:0009117">
    <property type="term" value="P:nucleotide metabolic process"/>
    <property type="evidence" value="ECO:0007669"/>
    <property type="project" value="UniProtKB-KW"/>
</dbReference>
<feature type="active site" description="Proton acceptor" evidence="4">
    <location>
        <position position="85"/>
    </location>
</feature>
<dbReference type="InterPro" id="IPR013024">
    <property type="entry name" value="GGCT-like"/>
</dbReference>
<evidence type="ECO:0000313" key="6">
    <source>
        <dbReference type="EMBL" id="KAB2929311.1"/>
    </source>
</evidence>
<dbReference type="SUPFAM" id="SSF52972">
    <property type="entry name" value="ITPase-like"/>
    <property type="match status" value="1"/>
</dbReference>
<dbReference type="CDD" id="cd06661">
    <property type="entry name" value="GGCT_like"/>
    <property type="match status" value="1"/>
</dbReference>
<dbReference type="Gene3D" id="3.10.490.10">
    <property type="entry name" value="Gamma-glutamyl cyclotransferase-like"/>
    <property type="match status" value="1"/>
</dbReference>
<evidence type="ECO:0000256" key="2">
    <source>
        <dbReference type="ARBA" id="ARBA00022801"/>
    </source>
</evidence>
<evidence type="ECO:0000313" key="7">
    <source>
        <dbReference type="Proteomes" id="UP000460298"/>
    </source>
</evidence>
<dbReference type="SUPFAM" id="SSF110857">
    <property type="entry name" value="Gamma-glutamyl cyclotransferase-like"/>
    <property type="match status" value="1"/>
</dbReference>
<evidence type="ECO:0000256" key="1">
    <source>
        <dbReference type="ARBA" id="ARBA00001968"/>
    </source>
</evidence>
<feature type="site" description="Important for substrate specificity" evidence="4">
    <location>
        <position position="11"/>
    </location>
</feature>
<feature type="domain" description="Gamma-glutamylcyclotransferase AIG2-like" evidence="5">
    <location>
        <begin position="206"/>
        <end position="323"/>
    </location>
</feature>
<feature type="site" description="Important for substrate specificity" evidence="4">
    <location>
        <position position="172"/>
    </location>
</feature>
<evidence type="ECO:0000256" key="3">
    <source>
        <dbReference type="ARBA" id="ARBA00023080"/>
    </source>
</evidence>
<keyword evidence="2 4" id="KW-0378">Hydrolase</keyword>
<dbReference type="CDD" id="cd00555">
    <property type="entry name" value="Maf"/>
    <property type="match status" value="1"/>
</dbReference>
<comment type="catalytic activity">
    <reaction evidence="4">
        <text>dTTP + H2O = dTMP + diphosphate + H(+)</text>
        <dbReference type="Rhea" id="RHEA:28534"/>
        <dbReference type="ChEBI" id="CHEBI:15377"/>
        <dbReference type="ChEBI" id="CHEBI:15378"/>
        <dbReference type="ChEBI" id="CHEBI:33019"/>
        <dbReference type="ChEBI" id="CHEBI:37568"/>
        <dbReference type="ChEBI" id="CHEBI:63528"/>
        <dbReference type="EC" id="3.6.1.9"/>
    </reaction>
</comment>
<dbReference type="GO" id="GO:0047429">
    <property type="term" value="F:nucleoside triphosphate diphosphatase activity"/>
    <property type="evidence" value="ECO:0007669"/>
    <property type="project" value="UniProtKB-EC"/>
</dbReference>
<evidence type="ECO:0000256" key="4">
    <source>
        <dbReference type="HAMAP-Rule" id="MF_00528"/>
    </source>
</evidence>
<dbReference type="InterPro" id="IPR029001">
    <property type="entry name" value="ITPase-like_fam"/>
</dbReference>
<comment type="cofactor">
    <cofactor evidence="1 4">
        <name>a divalent metal cation</name>
        <dbReference type="ChEBI" id="CHEBI:60240"/>
    </cofactor>
</comment>
<comment type="caution">
    <text evidence="4">Lacks conserved residue(s) required for the propagation of feature annotation.</text>
</comment>
<protein>
    <recommendedName>
        <fullName evidence="4">dTTP/UTP pyrophosphatase</fullName>
        <shortName evidence="4">dTTPase/UTPase</shortName>
        <ecNumber evidence="4">3.6.1.9</ecNumber>
    </recommendedName>
    <alternativeName>
        <fullName evidence="4">Nucleoside triphosphate pyrophosphatase</fullName>
    </alternativeName>
    <alternativeName>
        <fullName evidence="4">Nucleotide pyrophosphatase</fullName>
        <shortName evidence="4">Nucleotide PPase</shortName>
    </alternativeName>
</protein>
<dbReference type="Pfam" id="PF06094">
    <property type="entry name" value="GGACT"/>
    <property type="match status" value="1"/>
</dbReference>
<dbReference type="Pfam" id="PF02545">
    <property type="entry name" value="Maf"/>
    <property type="match status" value="1"/>
</dbReference>
<dbReference type="NCBIfam" id="TIGR00172">
    <property type="entry name" value="maf"/>
    <property type="match status" value="1"/>
</dbReference>
<comment type="catalytic activity">
    <reaction evidence="4">
        <text>UTP + H2O = UMP + diphosphate + H(+)</text>
        <dbReference type="Rhea" id="RHEA:29395"/>
        <dbReference type="ChEBI" id="CHEBI:15377"/>
        <dbReference type="ChEBI" id="CHEBI:15378"/>
        <dbReference type="ChEBI" id="CHEBI:33019"/>
        <dbReference type="ChEBI" id="CHEBI:46398"/>
        <dbReference type="ChEBI" id="CHEBI:57865"/>
        <dbReference type="EC" id="3.6.1.9"/>
    </reaction>
</comment>
<dbReference type="InterPro" id="IPR009288">
    <property type="entry name" value="AIG2-like_dom"/>
</dbReference>
<feature type="site" description="Important for substrate specificity" evidence="4">
    <location>
        <position position="86"/>
    </location>
</feature>
<keyword evidence="3 4" id="KW-0546">Nucleotide metabolism</keyword>
<comment type="subcellular location">
    <subcellularLocation>
        <location evidence="4">Cytoplasm</location>
    </subcellularLocation>
</comment>
<comment type="caution">
    <text evidence="6">The sequence shown here is derived from an EMBL/GenBank/DDBJ whole genome shotgun (WGS) entry which is preliminary data.</text>
</comment>
<dbReference type="GO" id="GO:0005737">
    <property type="term" value="C:cytoplasm"/>
    <property type="evidence" value="ECO:0007669"/>
    <property type="project" value="UniProtKB-SubCell"/>
</dbReference>
<dbReference type="HAMAP" id="MF_00528">
    <property type="entry name" value="Maf"/>
    <property type="match status" value="1"/>
</dbReference>
<dbReference type="EMBL" id="WBUI01000033">
    <property type="protein sequence ID" value="KAB2929311.1"/>
    <property type="molecule type" value="Genomic_DNA"/>
</dbReference>
<dbReference type="AlphaFoldDB" id="A0A833LWH7"/>
<comment type="function">
    <text evidence="4">Nucleoside triphosphate pyrophosphatase that hydrolyzes dTTP and UTP. May have a dual role in cell division arrest and in preventing the incorporation of modified nucleotides into cellular nucleic acids.</text>
</comment>
<accession>A0A833LWH7</accession>
<dbReference type="InterPro" id="IPR003697">
    <property type="entry name" value="Maf-like"/>
</dbReference>
<dbReference type="Proteomes" id="UP000460298">
    <property type="component" value="Unassembled WGS sequence"/>
</dbReference>
<evidence type="ECO:0000259" key="5">
    <source>
        <dbReference type="Pfam" id="PF06094"/>
    </source>
</evidence>
<dbReference type="PANTHER" id="PTHR43213:SF5">
    <property type="entry name" value="BIFUNCTIONAL DTTP_UTP PYROPHOSPHATASE_METHYLTRANSFERASE PROTEIN-RELATED"/>
    <property type="match status" value="1"/>
</dbReference>
<reference evidence="6 7" key="1">
    <citation type="submission" date="2019-10" db="EMBL/GenBank/DDBJ databases">
        <title>Extracellular Electron Transfer in a Candidatus Methanoperedens spp. Enrichment Culture.</title>
        <authorList>
            <person name="Berger S."/>
            <person name="Rangel Shaw D."/>
            <person name="Berben T."/>
            <person name="In 'T Zandt M."/>
            <person name="Frank J."/>
            <person name="Reimann J."/>
            <person name="Jetten M.S.M."/>
            <person name="Welte C.U."/>
        </authorList>
    </citation>
    <scope>NUCLEOTIDE SEQUENCE [LARGE SCALE GENOMIC DNA]</scope>
    <source>
        <strain evidence="6">SB12</strain>
    </source>
</reference>
<keyword evidence="4" id="KW-0963">Cytoplasm</keyword>
<organism evidence="6 7">
    <name type="scientific">Leptonema illini</name>
    <dbReference type="NCBI Taxonomy" id="183"/>
    <lineage>
        <taxon>Bacteria</taxon>
        <taxon>Pseudomonadati</taxon>
        <taxon>Spirochaetota</taxon>
        <taxon>Spirochaetia</taxon>
        <taxon>Leptospirales</taxon>
        <taxon>Leptospiraceae</taxon>
        <taxon>Leptonema</taxon>
    </lineage>
</organism>
<proteinExistence type="inferred from homology"/>